<dbReference type="Proteomes" id="UP001139179">
    <property type="component" value="Unassembled WGS sequence"/>
</dbReference>
<dbReference type="InterPro" id="IPR008274">
    <property type="entry name" value="AldOxase/xan_DH_MoCoBD1"/>
</dbReference>
<accession>A0A9X2DP52</accession>
<dbReference type="AlphaFoldDB" id="A0A9X2DP52"/>
<reference evidence="2" key="1">
    <citation type="submission" date="2022-05" db="EMBL/GenBank/DDBJ databases">
        <title>Comparative Genomics of Spacecraft Associated Microbes.</title>
        <authorList>
            <person name="Tran M.T."/>
            <person name="Wright A."/>
            <person name="Seuylemezian A."/>
            <person name="Eisen J."/>
            <person name="Coil D."/>
        </authorList>
    </citation>
    <scope>NUCLEOTIDE SEQUENCE</scope>
    <source>
        <strain evidence="2">214.1.1</strain>
    </source>
</reference>
<dbReference type="InterPro" id="IPR046867">
    <property type="entry name" value="AldOxase/xan_DH_MoCoBD2"/>
</dbReference>
<dbReference type="Gene3D" id="3.90.1170.50">
    <property type="entry name" value="Aldehyde oxidase/xanthine dehydrogenase, a/b hammerhead"/>
    <property type="match status" value="1"/>
</dbReference>
<keyword evidence="3" id="KW-1185">Reference proteome</keyword>
<dbReference type="Pfam" id="PF20256">
    <property type="entry name" value="MoCoBD_2"/>
    <property type="match status" value="1"/>
</dbReference>
<dbReference type="InterPro" id="IPR036856">
    <property type="entry name" value="Ald_Oxase/Xan_DH_a/b_sf"/>
</dbReference>
<gene>
    <name evidence="2" type="ORF">M3202_00480</name>
</gene>
<dbReference type="RefSeq" id="WP_251221422.1">
    <property type="nucleotide sequence ID" value="NZ_JAMBOL010000001.1"/>
</dbReference>
<dbReference type="InterPro" id="IPR037165">
    <property type="entry name" value="AldOxase/xan_DH_Mopterin-bd_sf"/>
</dbReference>
<dbReference type="SUPFAM" id="SSF56003">
    <property type="entry name" value="Molybdenum cofactor-binding domain"/>
    <property type="match status" value="1"/>
</dbReference>
<evidence type="ECO:0000313" key="3">
    <source>
        <dbReference type="Proteomes" id="UP001139179"/>
    </source>
</evidence>
<dbReference type="EMBL" id="JAMBOL010000001">
    <property type="protein sequence ID" value="MCM3712543.1"/>
    <property type="molecule type" value="Genomic_DNA"/>
</dbReference>
<dbReference type="Pfam" id="PF01315">
    <property type="entry name" value="Ald_Xan_dh_C"/>
    <property type="match status" value="1"/>
</dbReference>
<sequence>MNSTFKSPHAHVQKLTGETRFVEDISLPGQLAGGILRSPHAHARIVNIDTTKALEIEGVHAVLTAADVPRLAYGPTKYKDWNIFAESEVLFIGDEVAAVAADSKELVQAALQMIDVHYEGLPAVFDAEEALSPESPLLYPQTEQNRPMHLQLERGDVETAKKDAEIVRGGRYVINPIYQGHLEPIAALASWSEEEGITLWAGSHIPYRARETYAAAFGLPEDRVRIIVPPIGGSFGAKYVLKMHIIAAALSMEAKRPVKMVFDRKEDMISAHPRVPLKMDVEIGATADGKFVYKDVVVYANAGARIYWSPNIVATACTRPDGIYHFNNVRAEGNLCYTNNSPTTCMRGFGNAEMLFAVESIIDEIADSLKIDPAELRRMNIVHQNERTAHGYQLDSCKLEECIDTVKKMANWQRRDSLPKNRGLGLALGNHVSGFRGIDPRFDGSTAVLRLKATGDIEVETGEIDLGQGLSQTYAKIAARELGISDQAIIVKSGDTARHPFGIGTLASRSTVMGGNAVQLAAAEFKRKLSAFMKELYGTEGKWDERFIVVGETAHSFKEIATLFRMKNAGEELLVRSTYVPNTELPDHTYYGNPSPNYPFAAHVAEVEVDPDTGRVKLLGYWAAHDSGTILNEVGAISQVNGAVAQGIGWVTMEELKLEEGRVMNPSIMDYRMPGAADIPDIQVSFIEGEDPHGPFGAKSVGEVALDPVPGAIANAIAHAIGKRGYSLPFTPEKVWTLLHTEESK</sequence>
<organism evidence="2 3">
    <name type="scientific">Halalkalibacter oceani</name>
    <dbReference type="NCBI Taxonomy" id="1653776"/>
    <lineage>
        <taxon>Bacteria</taxon>
        <taxon>Bacillati</taxon>
        <taxon>Bacillota</taxon>
        <taxon>Bacilli</taxon>
        <taxon>Bacillales</taxon>
        <taxon>Bacillaceae</taxon>
        <taxon>Halalkalibacter</taxon>
    </lineage>
</organism>
<dbReference type="InterPro" id="IPR000674">
    <property type="entry name" value="Ald_Oxase/Xan_DH_a/b"/>
</dbReference>
<dbReference type="PANTHER" id="PTHR11908">
    <property type="entry name" value="XANTHINE DEHYDROGENASE"/>
    <property type="match status" value="1"/>
</dbReference>
<dbReference type="Pfam" id="PF02738">
    <property type="entry name" value="MoCoBD_1"/>
    <property type="match status" value="1"/>
</dbReference>
<dbReference type="PANTHER" id="PTHR11908:SF157">
    <property type="entry name" value="XANTHINE DEHYDROGENASE SUBUNIT D-RELATED"/>
    <property type="match status" value="1"/>
</dbReference>
<protein>
    <submittedName>
        <fullName evidence="2">Xanthine dehydrogenase family protein molybdopterin-binding subunit</fullName>
    </submittedName>
</protein>
<dbReference type="InterPro" id="IPR016208">
    <property type="entry name" value="Ald_Oxase/xanthine_DH-like"/>
</dbReference>
<dbReference type="Gene3D" id="3.30.365.10">
    <property type="entry name" value="Aldehyde oxidase/xanthine dehydrogenase, molybdopterin binding domain"/>
    <property type="match status" value="4"/>
</dbReference>
<evidence type="ECO:0000313" key="2">
    <source>
        <dbReference type="EMBL" id="MCM3712543.1"/>
    </source>
</evidence>
<feature type="domain" description="Aldehyde oxidase/xanthine dehydrogenase a/b hammerhead" evidence="1">
    <location>
        <begin position="16"/>
        <end position="122"/>
    </location>
</feature>
<dbReference type="GO" id="GO:0016491">
    <property type="term" value="F:oxidoreductase activity"/>
    <property type="evidence" value="ECO:0007669"/>
    <property type="project" value="InterPro"/>
</dbReference>
<dbReference type="SUPFAM" id="SSF54665">
    <property type="entry name" value="CO dehydrogenase molybdoprotein N-domain-like"/>
    <property type="match status" value="1"/>
</dbReference>
<dbReference type="SMART" id="SM01008">
    <property type="entry name" value="Ald_Xan_dh_C"/>
    <property type="match status" value="1"/>
</dbReference>
<proteinExistence type="predicted"/>
<comment type="caution">
    <text evidence="2">The sequence shown here is derived from an EMBL/GenBank/DDBJ whole genome shotgun (WGS) entry which is preliminary data.</text>
</comment>
<name>A0A9X2DP52_9BACI</name>
<dbReference type="GO" id="GO:0005506">
    <property type="term" value="F:iron ion binding"/>
    <property type="evidence" value="ECO:0007669"/>
    <property type="project" value="InterPro"/>
</dbReference>
<evidence type="ECO:0000259" key="1">
    <source>
        <dbReference type="SMART" id="SM01008"/>
    </source>
</evidence>